<reference evidence="1" key="1">
    <citation type="journal article" date="2019" name="Sci. Rep.">
        <title>Draft genome of Tanacetum cinerariifolium, the natural source of mosquito coil.</title>
        <authorList>
            <person name="Yamashiro T."/>
            <person name="Shiraishi A."/>
            <person name="Satake H."/>
            <person name="Nakayama K."/>
        </authorList>
    </citation>
    <scope>NUCLEOTIDE SEQUENCE</scope>
</reference>
<feature type="non-terminal residue" evidence="1">
    <location>
        <position position="1"/>
    </location>
</feature>
<gene>
    <name evidence="1" type="ORF">Tci_927573</name>
</gene>
<accession>A0A699XGH3</accession>
<evidence type="ECO:0000313" key="1">
    <source>
        <dbReference type="EMBL" id="GFD55604.1"/>
    </source>
</evidence>
<protein>
    <submittedName>
        <fullName evidence="1">Uncharacterized protein</fullName>
    </submittedName>
</protein>
<dbReference type="AlphaFoldDB" id="A0A699XGH3"/>
<organism evidence="1">
    <name type="scientific">Tanacetum cinerariifolium</name>
    <name type="common">Dalmatian daisy</name>
    <name type="synonym">Chrysanthemum cinerariifolium</name>
    <dbReference type="NCBI Taxonomy" id="118510"/>
    <lineage>
        <taxon>Eukaryota</taxon>
        <taxon>Viridiplantae</taxon>
        <taxon>Streptophyta</taxon>
        <taxon>Embryophyta</taxon>
        <taxon>Tracheophyta</taxon>
        <taxon>Spermatophyta</taxon>
        <taxon>Magnoliopsida</taxon>
        <taxon>eudicotyledons</taxon>
        <taxon>Gunneridae</taxon>
        <taxon>Pentapetalae</taxon>
        <taxon>asterids</taxon>
        <taxon>campanulids</taxon>
        <taxon>Asterales</taxon>
        <taxon>Asteraceae</taxon>
        <taxon>Asteroideae</taxon>
        <taxon>Anthemideae</taxon>
        <taxon>Anthemidinae</taxon>
        <taxon>Tanacetum</taxon>
    </lineage>
</organism>
<name>A0A699XGH3_TANCI</name>
<dbReference type="EMBL" id="BKCJ011819605">
    <property type="protein sequence ID" value="GFD55604.1"/>
    <property type="molecule type" value="Genomic_DNA"/>
</dbReference>
<sequence>AGEDVPLQILLVGVDEQAAELHRLPGKDEHRMLRNLALTNLVRGFLDSVGGSSKILGNRA</sequence>
<comment type="caution">
    <text evidence="1">The sequence shown here is derived from an EMBL/GenBank/DDBJ whole genome shotgun (WGS) entry which is preliminary data.</text>
</comment>
<proteinExistence type="predicted"/>